<reference evidence="1" key="1">
    <citation type="submission" date="2020-02" db="EMBL/GenBank/DDBJ databases">
        <authorList>
            <person name="Meier V. D."/>
        </authorList>
    </citation>
    <scope>NUCLEOTIDE SEQUENCE</scope>
    <source>
        <strain evidence="1">AVDCRST_MAG89</strain>
    </source>
</reference>
<proteinExistence type="predicted"/>
<sequence>MKVVAERDVRVDSKKRVTLTGAEYEHYRMRRYDDGRILLEPRELRVPDAISRRTLSHMDEAMTNLSAG</sequence>
<gene>
    <name evidence="1" type="ORF">AVDCRST_MAG89-5134</name>
</gene>
<organism evidence="1">
    <name type="scientific">uncultured Gemmatimonadota bacterium</name>
    <dbReference type="NCBI Taxonomy" id="203437"/>
    <lineage>
        <taxon>Bacteria</taxon>
        <taxon>Pseudomonadati</taxon>
        <taxon>Gemmatimonadota</taxon>
        <taxon>environmental samples</taxon>
    </lineage>
</organism>
<protein>
    <submittedName>
        <fullName evidence="1">Uncharacterized protein</fullName>
    </submittedName>
</protein>
<dbReference type="AlphaFoldDB" id="A0A6J4N6Q1"/>
<evidence type="ECO:0000313" key="1">
    <source>
        <dbReference type="EMBL" id="CAA9377661.1"/>
    </source>
</evidence>
<feature type="non-terminal residue" evidence="1">
    <location>
        <position position="68"/>
    </location>
</feature>
<accession>A0A6J4N6Q1</accession>
<dbReference type="EMBL" id="CADCTV010001077">
    <property type="protein sequence ID" value="CAA9377661.1"/>
    <property type="molecule type" value="Genomic_DNA"/>
</dbReference>
<name>A0A6J4N6Q1_9BACT</name>